<evidence type="ECO:0000256" key="1">
    <source>
        <dbReference type="PROSITE-ProRule" id="PRU00047"/>
    </source>
</evidence>
<dbReference type="PANTHER" id="PTHR46939:SF1">
    <property type="entry name" value="ZINC FINGER CCHC DOMAIN-CONTAINING PROTEIN 2"/>
    <property type="match status" value="1"/>
</dbReference>
<reference evidence="4" key="2">
    <citation type="submission" date="2025-09" db="UniProtKB">
        <authorList>
            <consortium name="Ensembl"/>
        </authorList>
    </citation>
    <scope>IDENTIFICATION</scope>
</reference>
<gene>
    <name evidence="4" type="primary">zcchc2</name>
</gene>
<feature type="compositionally biased region" description="Low complexity" evidence="2">
    <location>
        <begin position="757"/>
        <end position="767"/>
    </location>
</feature>
<feature type="compositionally biased region" description="Polar residues" evidence="2">
    <location>
        <begin position="458"/>
        <end position="471"/>
    </location>
</feature>
<dbReference type="OMA" id="RIDKEYN"/>
<dbReference type="Proteomes" id="UP000694389">
    <property type="component" value="Unassembled WGS sequence"/>
</dbReference>
<feature type="region of interest" description="Disordered" evidence="2">
    <location>
        <begin position="863"/>
        <end position="890"/>
    </location>
</feature>
<dbReference type="InterPro" id="IPR057327">
    <property type="entry name" value="Vts1_dom"/>
</dbReference>
<accession>A0A8C4DKU6</accession>
<dbReference type="GeneTree" id="ENSGT00520000055637"/>
<feature type="region of interest" description="Disordered" evidence="2">
    <location>
        <begin position="743"/>
        <end position="827"/>
    </location>
</feature>
<dbReference type="OrthoDB" id="6361509at2759"/>
<reference evidence="4" key="1">
    <citation type="submission" date="2025-08" db="UniProtKB">
        <authorList>
            <consortium name="Ensembl"/>
        </authorList>
    </citation>
    <scope>IDENTIFICATION</scope>
</reference>
<dbReference type="InterPro" id="IPR001878">
    <property type="entry name" value="Znf_CCHC"/>
</dbReference>
<dbReference type="SMART" id="SM00343">
    <property type="entry name" value="ZnF_C2HC"/>
    <property type="match status" value="1"/>
</dbReference>
<dbReference type="PROSITE" id="PS50158">
    <property type="entry name" value="ZF_CCHC"/>
    <property type="match status" value="1"/>
</dbReference>
<feature type="compositionally biased region" description="Basic and acidic residues" evidence="2">
    <location>
        <begin position="498"/>
        <end position="510"/>
    </location>
</feature>
<protein>
    <recommendedName>
        <fullName evidence="3">CCHC-type domain-containing protein</fullName>
    </recommendedName>
</protein>
<feature type="compositionally biased region" description="Basic and acidic residues" evidence="2">
    <location>
        <begin position="472"/>
        <end position="490"/>
    </location>
</feature>
<feature type="compositionally biased region" description="Pro residues" evidence="2">
    <location>
        <begin position="866"/>
        <end position="880"/>
    </location>
</feature>
<dbReference type="Pfam" id="PF26034">
    <property type="entry name" value="PHAT_SMAUG"/>
    <property type="match status" value="1"/>
</dbReference>
<dbReference type="Ensembl" id="ENSDLAT00005006549.2">
    <property type="protein sequence ID" value="ENSDLAP00005006111.2"/>
    <property type="gene ID" value="ENSDLAG00005003079.2"/>
</dbReference>
<dbReference type="RefSeq" id="XP_051266592.1">
    <property type="nucleotide sequence ID" value="XM_051410632.1"/>
</dbReference>
<dbReference type="GO" id="GO:0003676">
    <property type="term" value="F:nucleic acid binding"/>
    <property type="evidence" value="ECO:0007669"/>
    <property type="project" value="InterPro"/>
</dbReference>
<dbReference type="CTD" id="54877"/>
<evidence type="ECO:0000259" key="3">
    <source>
        <dbReference type="PROSITE" id="PS50158"/>
    </source>
</evidence>
<keyword evidence="5" id="KW-1185">Reference proteome</keyword>
<feature type="compositionally biased region" description="Polar residues" evidence="2">
    <location>
        <begin position="881"/>
        <end position="890"/>
    </location>
</feature>
<keyword evidence="1" id="KW-0862">Zinc</keyword>
<dbReference type="InterPro" id="IPR036875">
    <property type="entry name" value="Znf_CCHC_sf"/>
</dbReference>
<feature type="compositionally biased region" description="Low complexity" evidence="2">
    <location>
        <begin position="563"/>
        <end position="573"/>
    </location>
</feature>
<feature type="region of interest" description="Disordered" evidence="2">
    <location>
        <begin position="914"/>
        <end position="935"/>
    </location>
</feature>
<dbReference type="PANTHER" id="PTHR46939">
    <property type="entry name" value="ZINC FINGER CCHC DOMAIN-CONTAINING PROTEIN 2"/>
    <property type="match status" value="1"/>
</dbReference>
<feature type="region of interest" description="Disordered" evidence="2">
    <location>
        <begin position="1"/>
        <end position="50"/>
    </location>
</feature>
<feature type="compositionally biased region" description="Basic and acidic residues" evidence="2">
    <location>
        <begin position="586"/>
        <end position="599"/>
    </location>
</feature>
<dbReference type="InterPro" id="IPR058599">
    <property type="entry name" value="PHAT_Smg/ZCCHC2-like"/>
</dbReference>
<sequence length="1145" mass="123163">MLKMKLPMKTGEEGGDETAEDDSLEQPEHQHLPGAVPPSSVSDRVDESPRPYVYPSQLDKETVFEWFGLHLNPAKRIEFMCGLLHMCQPLELRFLGSYLEDLARKDYHVLRDFEFRANSPSDLGVLTDVIDPVVRSKLLVCLSLLGSDSRECAGILFRILNHVDQALFYKNYDYSLPPLRDPLHHSSHPPCQDGNVYGRSEQTCGFSANETAAGPLEQLALLYTMASLHPAFHFHQREIVRGQLDKIEFAIEEERRQSQLRINAQTTELMGQEADYLPPPAGLGECTASHPPCQSRRSSRWATQREAVHIERIVLRGISRTRKDKEYNFEVKWSDSSSSSVTKTHVELENFLQKLPKDQCTESFEKSILRLLNQGDQSESRDVEKNLRERFLSAPPVFRQTRKVCSFFNCDSSYSTKPASCRCNCPLGKAYQGDCSDASSQEEESYVQGYKKKHGTKSPCQGLSSAKGSQGDSRRGAHTAEHNGPAERRKSCTLRSSQEAEQHPETEKRSHPATKTKSRGLPTDRDKGKGKGAAFVANGRLVPTLSPQRKDGGSGPDTFGETSSESYSSPSSPQHRGPESMDSEDDNNKDTDSHSDDSSKGPGPGMFFTHQTGPAAVGEVSSVHPLSSKNHQAQLEPLCPETGSDFPPLSFMHPLPYVLPNGAADSPLPLVPPPSQSIIPDVKPSSGTLMMQMPLVPPAVPGPGLVGEPEKRDMLPTFGIPPIGLHPPASPAVQPLVQRFKTALSHSQGGTDGASGSGSTPASPQASHQVPVRAISVMSPGSTSFSSPLHQSLPCQDPASVSSGLAPSLPHVETSHAKHPSLTLPSGLPSPYTLPPVPTSVMPAVGPPAATGVALSPGHVQAAVPPAVPTHTPGPAPSPSPALTHSTAHSDCTAYSNSSASCGSAPVNPITLQQTQQQQLPPQQPTPPQQQQQQPMGCGTCGCHNNCGGRGGVTNNNSVSGASGCQTPLYFPAHQMAAARQMFSVPPHIFQLTSLCSNSYLTQAQPPHQANGAATLSPFFPTAPPPAHPPPYGPLHTHSHSHADVSSHMLGTANYNLQQQMAPAASFCQRIYHHMYPNQLGMMPAAALGGGGVNKKNGNVSCYNCGVSGHYAQDCNQPSIDSTQQGGFRLKYTASHISEALDNAD</sequence>
<dbReference type="AlphaFoldDB" id="A0A8C4DKU6"/>
<keyword evidence="1" id="KW-0479">Metal-binding</keyword>
<organism evidence="4 5">
    <name type="scientific">Dicentrarchus labrax</name>
    <name type="common">European seabass</name>
    <name type="synonym">Morone labrax</name>
    <dbReference type="NCBI Taxonomy" id="13489"/>
    <lineage>
        <taxon>Eukaryota</taxon>
        <taxon>Metazoa</taxon>
        <taxon>Chordata</taxon>
        <taxon>Craniata</taxon>
        <taxon>Vertebrata</taxon>
        <taxon>Euteleostomi</taxon>
        <taxon>Actinopterygii</taxon>
        <taxon>Neopterygii</taxon>
        <taxon>Teleostei</taxon>
        <taxon>Neoteleostei</taxon>
        <taxon>Acanthomorphata</taxon>
        <taxon>Eupercaria</taxon>
        <taxon>Moronidae</taxon>
        <taxon>Dicentrarchus</taxon>
    </lineage>
</organism>
<dbReference type="Pfam" id="PF25479">
    <property type="entry name" value="Vts1"/>
    <property type="match status" value="1"/>
</dbReference>
<feature type="compositionally biased region" description="Acidic residues" evidence="2">
    <location>
        <begin position="13"/>
        <end position="25"/>
    </location>
</feature>
<dbReference type="InterPro" id="IPR042793">
    <property type="entry name" value="ZCCHC2"/>
</dbReference>
<dbReference type="SUPFAM" id="SSF57756">
    <property type="entry name" value="Retrovirus zinc finger-like domains"/>
    <property type="match status" value="1"/>
</dbReference>
<dbReference type="Gene3D" id="4.10.60.10">
    <property type="entry name" value="Zinc finger, CCHC-type"/>
    <property type="match status" value="1"/>
</dbReference>
<feature type="domain" description="CCHC-type" evidence="3">
    <location>
        <begin position="1102"/>
        <end position="1117"/>
    </location>
</feature>
<feature type="region of interest" description="Disordered" evidence="2">
    <location>
        <begin position="446"/>
        <end position="612"/>
    </location>
</feature>
<evidence type="ECO:0000313" key="5">
    <source>
        <dbReference type="Proteomes" id="UP000694389"/>
    </source>
</evidence>
<evidence type="ECO:0000313" key="4">
    <source>
        <dbReference type="Ensembl" id="ENSDLAP00005006111.2"/>
    </source>
</evidence>
<evidence type="ECO:0000256" key="2">
    <source>
        <dbReference type="SAM" id="MobiDB-lite"/>
    </source>
</evidence>
<dbReference type="GeneID" id="127369364"/>
<proteinExistence type="predicted"/>
<keyword evidence="1" id="KW-0863">Zinc-finger</keyword>
<dbReference type="Pfam" id="PF00098">
    <property type="entry name" value="zf-CCHC"/>
    <property type="match status" value="1"/>
</dbReference>
<name>A0A8C4DKU6_DICLA</name>
<dbReference type="GO" id="GO:0008270">
    <property type="term" value="F:zinc ion binding"/>
    <property type="evidence" value="ECO:0007669"/>
    <property type="project" value="UniProtKB-KW"/>
</dbReference>
<feature type="compositionally biased region" description="Polar residues" evidence="2">
    <location>
        <begin position="779"/>
        <end position="805"/>
    </location>
</feature>